<evidence type="ECO:0000313" key="7">
    <source>
        <dbReference type="EMBL" id="ODJ87747.1"/>
    </source>
</evidence>
<keyword evidence="5 6" id="KW-0472">Membrane</keyword>
<name>A0A7Z1AFC9_9GAMM</name>
<feature type="transmembrane region" description="Helical" evidence="6">
    <location>
        <begin position="89"/>
        <end position="110"/>
    </location>
</feature>
<organism evidence="7 8">
    <name type="scientific">Candidatus Thiodiazotropha endolucinida</name>
    <dbReference type="NCBI Taxonomy" id="1655433"/>
    <lineage>
        <taxon>Bacteria</taxon>
        <taxon>Pseudomonadati</taxon>
        <taxon>Pseudomonadota</taxon>
        <taxon>Gammaproteobacteria</taxon>
        <taxon>Chromatiales</taxon>
        <taxon>Sedimenticolaceae</taxon>
        <taxon>Candidatus Thiodiazotropha</taxon>
    </lineage>
</organism>
<evidence type="ECO:0000256" key="6">
    <source>
        <dbReference type="SAM" id="Phobius"/>
    </source>
</evidence>
<accession>A0A7Z1AFC9</accession>
<feature type="transmembrane region" description="Helical" evidence="6">
    <location>
        <begin position="473"/>
        <end position="493"/>
    </location>
</feature>
<feature type="transmembrane region" description="Helical" evidence="6">
    <location>
        <begin position="255"/>
        <end position="276"/>
    </location>
</feature>
<keyword evidence="4 6" id="KW-1133">Transmembrane helix</keyword>
<evidence type="ECO:0000256" key="4">
    <source>
        <dbReference type="ARBA" id="ARBA00022989"/>
    </source>
</evidence>
<dbReference type="AlphaFoldDB" id="A0A7Z1AFC9"/>
<feature type="transmembrane region" description="Helical" evidence="6">
    <location>
        <begin position="386"/>
        <end position="403"/>
    </location>
</feature>
<evidence type="ECO:0000256" key="3">
    <source>
        <dbReference type="ARBA" id="ARBA00022692"/>
    </source>
</evidence>
<dbReference type="EMBL" id="MARB01000010">
    <property type="protein sequence ID" value="ODJ87747.1"/>
    <property type="molecule type" value="Genomic_DNA"/>
</dbReference>
<evidence type="ECO:0000256" key="1">
    <source>
        <dbReference type="ARBA" id="ARBA00004651"/>
    </source>
</evidence>
<feature type="transmembrane region" description="Helical" evidence="6">
    <location>
        <begin position="122"/>
        <end position="144"/>
    </location>
</feature>
<keyword evidence="8" id="KW-1185">Reference proteome</keyword>
<dbReference type="InterPro" id="IPR002797">
    <property type="entry name" value="Polysacc_synth"/>
</dbReference>
<feature type="transmembrane region" description="Helical" evidence="6">
    <location>
        <begin position="12"/>
        <end position="33"/>
    </location>
</feature>
<dbReference type="Pfam" id="PF01943">
    <property type="entry name" value="Polysacc_synt"/>
    <property type="match status" value="1"/>
</dbReference>
<comment type="caution">
    <text evidence="7">The sequence shown here is derived from an EMBL/GenBank/DDBJ whole genome shotgun (WGS) entry which is preliminary data.</text>
</comment>
<evidence type="ECO:0000256" key="5">
    <source>
        <dbReference type="ARBA" id="ARBA00023136"/>
    </source>
</evidence>
<dbReference type="RefSeq" id="WP_069124757.1">
    <property type="nucleotide sequence ID" value="NZ_MARB01000010.1"/>
</dbReference>
<feature type="transmembrane region" description="Helical" evidence="6">
    <location>
        <begin position="39"/>
        <end position="57"/>
    </location>
</feature>
<reference evidence="7 8" key="1">
    <citation type="submission" date="2016-06" db="EMBL/GenBank/DDBJ databases">
        <title>Genome sequence of endosymbiont of Candidatus Endolucinida thiodiazotropha.</title>
        <authorList>
            <person name="Poehlein A."/>
            <person name="Koenig S."/>
            <person name="Heiden S.E."/>
            <person name="Thuermer A."/>
            <person name="Voget S."/>
            <person name="Daniel R."/>
            <person name="Markert S."/>
            <person name="Gros O."/>
            <person name="Schweder T."/>
        </authorList>
    </citation>
    <scope>NUCLEOTIDE SEQUENCE [LARGE SCALE GENOMIC DNA]</scope>
    <source>
        <strain evidence="7 8">COS</strain>
    </source>
</reference>
<dbReference type="PANTHER" id="PTHR30250">
    <property type="entry name" value="PST FAMILY PREDICTED COLANIC ACID TRANSPORTER"/>
    <property type="match status" value="1"/>
</dbReference>
<feature type="transmembrane region" description="Helical" evidence="6">
    <location>
        <begin position="409"/>
        <end position="427"/>
    </location>
</feature>
<evidence type="ECO:0000256" key="2">
    <source>
        <dbReference type="ARBA" id="ARBA00022475"/>
    </source>
</evidence>
<dbReference type="Proteomes" id="UP000094769">
    <property type="component" value="Unassembled WGS sequence"/>
</dbReference>
<comment type="subcellular location">
    <subcellularLocation>
        <location evidence="1">Cell membrane</location>
        <topology evidence="1">Multi-pass membrane protein</topology>
    </subcellularLocation>
</comment>
<dbReference type="OrthoDB" id="104623at2"/>
<evidence type="ECO:0000313" key="8">
    <source>
        <dbReference type="Proteomes" id="UP000094769"/>
    </source>
</evidence>
<sequence length="518" mass="58741">MIDKKKLFKNIFSNWANLGVNIVISFFLAPFIVHKLGNIYYGVWVIVMQFTGYLYLLDFGVRESIIRYVSKYKTQRNIDELNEVLSSGLILYGGIAVLCLLISIIFSYSYPYIFEVENVDLSTISIVVIICGLTIAQTIAFNVFNGILMGLQRYDIFNKIGIIFAFVRLGLILYFLNLGYGIIALSLIQLIIGLANNISIYFYSKHLLEKNNIPFRYSRTPLKTKLPILKKLYNYSVYVLINNLGQKAIFYTDALVIGAFSSVVSVTFYAIAGNLIEYLRRLIMMSNSVLNPVASELEASSKIENIDSLIINGSKFSLLLALPICIVFFLLGDMFIGIWMGEEYVERSSIVLYILAFSTLIAVPHTTISSILYGINKHKIIANLRIYEAVSNLALSVVLIHYLGIAGVALGTAIPQALFMVIALPILTKREVNFDYKKYLKNVYLLPFIASLPFTGSIYYISTNYATDSMIIFFTWILVLLPIYILSVFLICFNNSERSLFTSYLNRVMMSRFSRRNS</sequence>
<keyword evidence="3 6" id="KW-0812">Transmembrane</keyword>
<protein>
    <submittedName>
        <fullName evidence="7">Polysaccharide biosynthesis protein</fullName>
    </submittedName>
</protein>
<keyword evidence="2" id="KW-1003">Cell membrane</keyword>
<dbReference type="GO" id="GO:0005886">
    <property type="term" value="C:plasma membrane"/>
    <property type="evidence" value="ECO:0007669"/>
    <property type="project" value="UniProtKB-SubCell"/>
</dbReference>
<dbReference type="PANTHER" id="PTHR30250:SF26">
    <property type="entry name" value="PSMA PROTEIN"/>
    <property type="match status" value="1"/>
</dbReference>
<gene>
    <name evidence="7" type="ORF">CODIS_21650</name>
</gene>
<feature type="transmembrane region" description="Helical" evidence="6">
    <location>
        <begin position="439"/>
        <end position="461"/>
    </location>
</feature>
<proteinExistence type="predicted"/>
<feature type="transmembrane region" description="Helical" evidence="6">
    <location>
        <begin position="350"/>
        <end position="374"/>
    </location>
</feature>
<dbReference type="InterPro" id="IPR050833">
    <property type="entry name" value="Poly_Biosynth_Transport"/>
</dbReference>
<feature type="transmembrane region" description="Helical" evidence="6">
    <location>
        <begin position="318"/>
        <end position="338"/>
    </location>
</feature>